<feature type="compositionally biased region" description="Low complexity" evidence="3">
    <location>
        <begin position="18"/>
        <end position="34"/>
    </location>
</feature>
<gene>
    <name evidence="6" type="ORF">FDP41_008678</name>
</gene>
<evidence type="ECO:0000256" key="2">
    <source>
        <dbReference type="ARBA" id="ARBA00023136"/>
    </source>
</evidence>
<feature type="compositionally biased region" description="Polar residues" evidence="3">
    <location>
        <begin position="1307"/>
        <end position="1320"/>
    </location>
</feature>
<dbReference type="OrthoDB" id="10413698at2759"/>
<protein>
    <recommendedName>
        <fullName evidence="5">VASt domain-containing protein</fullName>
    </recommendedName>
</protein>
<comment type="subcellular location">
    <subcellularLocation>
        <location evidence="1">Membrane</location>
    </subcellularLocation>
</comment>
<feature type="region of interest" description="Disordered" evidence="3">
    <location>
        <begin position="382"/>
        <end position="456"/>
    </location>
</feature>
<dbReference type="GO" id="GO:0016020">
    <property type="term" value="C:membrane"/>
    <property type="evidence" value="ECO:0007669"/>
    <property type="project" value="UniProtKB-SubCell"/>
</dbReference>
<evidence type="ECO:0000256" key="3">
    <source>
        <dbReference type="SAM" id="MobiDB-lite"/>
    </source>
</evidence>
<dbReference type="VEuPathDB" id="AmoebaDB:NfTy_007920"/>
<evidence type="ECO:0000313" key="7">
    <source>
        <dbReference type="Proteomes" id="UP000444721"/>
    </source>
</evidence>
<feature type="compositionally biased region" description="Low complexity" evidence="3">
    <location>
        <begin position="387"/>
        <end position="451"/>
    </location>
</feature>
<proteinExistence type="predicted"/>
<dbReference type="RefSeq" id="XP_044557727.1">
    <property type="nucleotide sequence ID" value="XM_044712557.1"/>
</dbReference>
<feature type="transmembrane region" description="Helical" evidence="4">
    <location>
        <begin position="1399"/>
        <end position="1417"/>
    </location>
</feature>
<keyword evidence="4" id="KW-0812">Transmembrane</keyword>
<dbReference type="OMA" id="NQMFQFD"/>
<evidence type="ECO:0000313" key="6">
    <source>
        <dbReference type="EMBL" id="KAF0973014.1"/>
    </source>
</evidence>
<reference evidence="6 7" key="1">
    <citation type="journal article" date="2019" name="Sci. Rep.">
        <title>Nanopore sequencing improves the draft genome of the human pathogenic amoeba Naegleria fowleri.</title>
        <authorList>
            <person name="Liechti N."/>
            <person name="Schurch N."/>
            <person name="Bruggmann R."/>
            <person name="Wittwer M."/>
        </authorList>
    </citation>
    <scope>NUCLEOTIDE SEQUENCE [LARGE SCALE GENOMIC DNA]</scope>
    <source>
        <strain evidence="6 7">ATCC 30894</strain>
    </source>
</reference>
<feature type="region of interest" description="Disordered" evidence="3">
    <location>
        <begin position="1292"/>
        <end position="1320"/>
    </location>
</feature>
<feature type="region of interest" description="Disordered" evidence="3">
    <location>
        <begin position="1157"/>
        <end position="1194"/>
    </location>
</feature>
<sequence length="1506" mass="165331">MKNDTTSKHTHQHSNNEPSPTVVISSSSSTKSNSLVIPSSTQQGSSSLAFLVDNNNSTTTNGIKINSNPQSLSQQPHNNHNNNGNHRNNNNSTANTSTVGSQTTTITNVTPLKRELSHRLLPLPTPPNLQKQQQHSHQPQASSSSSCTRATTTTTSFYSDDDETITHHPHSDSEDQVMMRKAHSARNSSASSSVIGTPSASTTSNSFLHPISHHHEEQQHHECSKKENPLQRASFSGASSSSHPATTTITNSSTQSKFEQHHNPIGSAVASGVHKSIKSIGEALQAYRFEIVKVENIGKKLLHLRNHHPTHPKENTSSHTIMMNNSITATTATQSATNHSGMSENVNNINSNNSNSNSSEKMATTTTTPSTAEIISIKIEPHDHHQQSSSAVPSSSSSQPPQGSSPSSQQQPSTTFTTNLTTATTTNSTTNSKEPHSSQQQSPPTLTSPSPRITRKHASMRDDIVSAFVKGPHSEDFDLAQFSSIVNNDPHVTSQALSTTSATTPRSLSFVSASQPFLPPPHNNNNHHHEIKYSLLMTKSESLCMDCKNISCRCLLISVPTTCTPSQEQDEQNTMISFEMVGTVLLTTSRILFLIDEDSAAIEASSPESQQLQKIIEVMLSNVEYIEKNTEKERSMCVIEKSSMNPREGDIDPPPIKFIKKYEFFGFESHTTFQRAFKTFNDMLNVIRTMEHHSETSVEGNNSDSVITGKMIPSSNSTVLNNAEKKDTGTSKRERLTRKRVSVSNTFHDLPSNYSIGSNVRKFLSPLEEALTNNFSMVDRKLLTPPSKKNFVMAETKHRRSLSLSSPVVYEGGSKSGATSNKPGSSAISESGDDEKRTVISEGAISVGGGAESSADEAESKRRSKKREKRQSFAIPTLVVDPPSQEFDEQFDGMVDEIAHFADDIPPIELNDIFAVADQKSSSQVKMKEVTSRKFVGISAEELFQACFSNASTFLVRVHEKLGDTGIELYDWVDFQYGTPTVRGITYKIGGSTPNHFSSFTQTAIRVLETQRVVLAKTASKDKPMSYFILFTSAATQDMANNQMFQFDVKYIVKDTKPLNLLMNKECEIEICAGTQCKGGSIFWRSKSTESSVMKAIKNRLLSELDMMNETVEAVVNTKKNAASEQRLKSWEASVMSTISSLDGGFPKEMPALNNLLPPPLCVESSPPPSPRGDRDGDLSESLATNEDEDELTCGSTISAVANTPHSEYSGGENEASQRRVKVVGFSSTSHLTVLPPSRISVPSPTTPTLFPGNTNNEPSSLGRIRKIGLLDSSPTFANNFVVPTVSMETQSSVEGASGESSANASKQAQPNETSTTASIDASVTNAVASTSMEMHSSLTITDMRPDQIKQLDPILLLCWELLVNVFKPVMKFLSIGFNYAVNYVLEPVLTFSWNFKDVVSGVIVVLLVLVFMYGNYSMTNRVNNLAIETVHIHTELKNKYILARNMIHRIQDSSHMNSTQLQSSLRDIMKDYLVEHRKLSRKVEKNDLMKSLKDFRNKLKEGFKH</sequence>
<keyword evidence="4" id="KW-1133">Transmembrane helix</keyword>
<feature type="compositionally biased region" description="Low complexity" evidence="3">
    <location>
        <begin position="332"/>
        <end position="368"/>
    </location>
</feature>
<evidence type="ECO:0000256" key="1">
    <source>
        <dbReference type="ARBA" id="ARBA00004370"/>
    </source>
</evidence>
<dbReference type="PROSITE" id="PS51778">
    <property type="entry name" value="VAST"/>
    <property type="match status" value="1"/>
</dbReference>
<evidence type="ECO:0000259" key="5">
    <source>
        <dbReference type="PROSITE" id="PS51778"/>
    </source>
</evidence>
<dbReference type="VEuPathDB" id="AmoebaDB:NF0022970"/>
<feature type="compositionally biased region" description="Basic and acidic residues" evidence="3">
    <location>
        <begin position="723"/>
        <end position="734"/>
    </location>
</feature>
<feature type="compositionally biased region" description="Polar residues" evidence="3">
    <location>
        <begin position="816"/>
        <end position="829"/>
    </location>
</feature>
<keyword evidence="2 4" id="KW-0472">Membrane</keyword>
<feature type="region of interest" description="Disordered" evidence="3">
    <location>
        <begin position="794"/>
        <end position="875"/>
    </location>
</feature>
<accession>A0A6A5BG48</accession>
<feature type="compositionally biased region" description="Polar residues" evidence="3">
    <location>
        <begin position="35"/>
        <end position="44"/>
    </location>
</feature>
<feature type="region of interest" description="Disordered" evidence="3">
    <location>
        <begin position="711"/>
        <end position="735"/>
    </location>
</feature>
<feature type="region of interest" description="Disordered" evidence="3">
    <location>
        <begin position="59"/>
        <end position="103"/>
    </location>
</feature>
<evidence type="ECO:0000256" key="4">
    <source>
        <dbReference type="SAM" id="Phobius"/>
    </source>
</evidence>
<feature type="region of interest" description="Disordered" evidence="3">
    <location>
        <begin position="332"/>
        <end position="369"/>
    </location>
</feature>
<organism evidence="6 7">
    <name type="scientific">Naegleria fowleri</name>
    <name type="common">Brain eating amoeba</name>
    <dbReference type="NCBI Taxonomy" id="5763"/>
    <lineage>
        <taxon>Eukaryota</taxon>
        <taxon>Discoba</taxon>
        <taxon>Heterolobosea</taxon>
        <taxon>Tetramitia</taxon>
        <taxon>Eutetramitia</taxon>
        <taxon>Vahlkampfiidae</taxon>
        <taxon>Naegleria</taxon>
    </lineage>
</organism>
<dbReference type="EMBL" id="VFQX01000063">
    <property type="protein sequence ID" value="KAF0973014.1"/>
    <property type="molecule type" value="Genomic_DNA"/>
</dbReference>
<feature type="compositionally biased region" description="Low complexity" evidence="3">
    <location>
        <begin position="1292"/>
        <end position="1306"/>
    </location>
</feature>
<comment type="caution">
    <text evidence="6">The sequence shown here is derived from an EMBL/GenBank/DDBJ whole genome shotgun (WGS) entry which is preliminary data.</text>
</comment>
<dbReference type="Proteomes" id="UP000444721">
    <property type="component" value="Unassembled WGS sequence"/>
</dbReference>
<name>A0A6A5BG48_NAEFO</name>
<dbReference type="InterPro" id="IPR031968">
    <property type="entry name" value="VASt"/>
</dbReference>
<feature type="compositionally biased region" description="Polar residues" evidence="3">
    <location>
        <begin position="1241"/>
        <end position="1258"/>
    </location>
</feature>
<feature type="compositionally biased region" description="Basic and acidic residues" evidence="3">
    <location>
        <begin position="213"/>
        <end position="229"/>
    </location>
</feature>
<feature type="compositionally biased region" description="Polar residues" evidence="3">
    <location>
        <begin position="59"/>
        <end position="76"/>
    </location>
</feature>
<feature type="compositionally biased region" description="Low complexity" evidence="3">
    <location>
        <begin position="233"/>
        <end position="250"/>
    </location>
</feature>
<feature type="compositionally biased region" description="Polar residues" evidence="3">
    <location>
        <begin position="194"/>
        <end position="207"/>
    </location>
</feature>
<feature type="compositionally biased region" description="Low complexity" evidence="3">
    <location>
        <begin position="77"/>
        <end position="103"/>
    </location>
</feature>
<dbReference type="GeneID" id="68115896"/>
<feature type="region of interest" description="Disordered" evidence="3">
    <location>
        <begin position="1237"/>
        <end position="1258"/>
    </location>
</feature>
<keyword evidence="7" id="KW-1185">Reference proteome</keyword>
<feature type="compositionally biased region" description="Pro residues" evidence="3">
    <location>
        <begin position="1157"/>
        <end position="1171"/>
    </location>
</feature>
<dbReference type="VEuPathDB" id="AmoebaDB:FDP41_008678"/>
<feature type="region of interest" description="Disordered" evidence="3">
    <location>
        <begin position="1"/>
        <end position="44"/>
    </location>
</feature>
<feature type="domain" description="VASt" evidence="5">
    <location>
        <begin position="926"/>
        <end position="1109"/>
    </location>
</feature>
<feature type="region of interest" description="Disordered" evidence="3">
    <location>
        <begin position="120"/>
        <end position="261"/>
    </location>
</feature>
<feature type="compositionally biased region" description="Basic and acidic residues" evidence="3">
    <location>
        <begin position="164"/>
        <end position="173"/>
    </location>
</feature>
<feature type="compositionally biased region" description="Low complexity" evidence="3">
    <location>
        <begin position="130"/>
        <end position="156"/>
    </location>
</feature>